<evidence type="ECO:0000313" key="3">
    <source>
        <dbReference type="Proteomes" id="UP000756860"/>
    </source>
</evidence>
<gene>
    <name evidence="2" type="primary">rimI</name>
    <name evidence="2" type="ORF">KI810_13785</name>
</gene>
<evidence type="ECO:0000259" key="1">
    <source>
        <dbReference type="PROSITE" id="PS51186"/>
    </source>
</evidence>
<dbReference type="CDD" id="cd04301">
    <property type="entry name" value="NAT_SF"/>
    <property type="match status" value="1"/>
</dbReference>
<dbReference type="Proteomes" id="UP000756860">
    <property type="component" value="Unassembled WGS sequence"/>
</dbReference>
<dbReference type="InterPro" id="IPR006464">
    <property type="entry name" value="AcTrfase_RimI/Ard1"/>
</dbReference>
<dbReference type="EMBL" id="JAHCVK010000007">
    <property type="protein sequence ID" value="MBT0654130.1"/>
    <property type="molecule type" value="Genomic_DNA"/>
</dbReference>
<dbReference type="PROSITE" id="PS51186">
    <property type="entry name" value="GNAT"/>
    <property type="match status" value="1"/>
</dbReference>
<dbReference type="Gene3D" id="3.40.630.30">
    <property type="match status" value="1"/>
</dbReference>
<dbReference type="PANTHER" id="PTHR43617:SF35">
    <property type="entry name" value="[RIBOSOMAL PROTEIN BS18]-ALANINE N-ACETYLTRANSFERASE"/>
    <property type="match status" value="1"/>
</dbReference>
<proteinExistence type="predicted"/>
<keyword evidence="2" id="KW-0687">Ribonucleoprotein</keyword>
<dbReference type="GO" id="GO:0005840">
    <property type="term" value="C:ribosome"/>
    <property type="evidence" value="ECO:0007669"/>
    <property type="project" value="UniProtKB-KW"/>
</dbReference>
<dbReference type="NCBIfam" id="TIGR01575">
    <property type="entry name" value="rimI"/>
    <property type="match status" value="1"/>
</dbReference>
<dbReference type="SUPFAM" id="SSF55729">
    <property type="entry name" value="Acyl-CoA N-acyltransferases (Nat)"/>
    <property type="match status" value="1"/>
</dbReference>
<sequence>MSDGLHDITICPMQEQDLPEVLAIEKVAYPRPWSRTHFLDELASPHAFPLAAFDHDGRLVGYICPMLLLDEGHIYNVAVHPDCRGRRIGELLVRRVLGDCQLGGAEIVTLEVRTSNAAARSLYRRIGFTETGLRNRYYENGEDAILMEYRFDNEDRA</sequence>
<reference evidence="2 3" key="1">
    <citation type="submission" date="2021-05" db="EMBL/GenBank/DDBJ databases">
        <title>The draft genome of Geobacter luticola JCM 17780.</title>
        <authorList>
            <person name="Xu Z."/>
            <person name="Masuda Y."/>
            <person name="Itoh H."/>
            <person name="Senoo K."/>
        </authorList>
    </citation>
    <scope>NUCLEOTIDE SEQUENCE [LARGE SCALE GENOMIC DNA]</scope>
    <source>
        <strain evidence="2 3">JCM 17780</strain>
    </source>
</reference>
<name>A0ABS5SFI3_9BACT</name>
<dbReference type="Pfam" id="PF00583">
    <property type="entry name" value="Acetyltransf_1"/>
    <property type="match status" value="1"/>
</dbReference>
<feature type="domain" description="N-acetyltransferase" evidence="1">
    <location>
        <begin position="8"/>
        <end position="152"/>
    </location>
</feature>
<dbReference type="InterPro" id="IPR050276">
    <property type="entry name" value="MshD_Acetyltransferase"/>
</dbReference>
<keyword evidence="2" id="KW-0689">Ribosomal protein</keyword>
<dbReference type="PANTHER" id="PTHR43617">
    <property type="entry name" value="L-AMINO ACID N-ACETYLTRANSFERASE"/>
    <property type="match status" value="1"/>
</dbReference>
<dbReference type="InterPro" id="IPR000182">
    <property type="entry name" value="GNAT_dom"/>
</dbReference>
<dbReference type="RefSeq" id="WP_214176136.1">
    <property type="nucleotide sequence ID" value="NZ_JAHCVK010000007.1"/>
</dbReference>
<organism evidence="2 3">
    <name type="scientific">Geomobilimonas luticola</name>
    <dbReference type="NCBI Taxonomy" id="1114878"/>
    <lineage>
        <taxon>Bacteria</taxon>
        <taxon>Pseudomonadati</taxon>
        <taxon>Thermodesulfobacteriota</taxon>
        <taxon>Desulfuromonadia</taxon>
        <taxon>Geobacterales</taxon>
        <taxon>Geobacteraceae</taxon>
        <taxon>Geomobilimonas</taxon>
    </lineage>
</organism>
<dbReference type="InterPro" id="IPR016181">
    <property type="entry name" value="Acyl_CoA_acyltransferase"/>
</dbReference>
<accession>A0ABS5SFI3</accession>
<keyword evidence="3" id="KW-1185">Reference proteome</keyword>
<evidence type="ECO:0000313" key="2">
    <source>
        <dbReference type="EMBL" id="MBT0654130.1"/>
    </source>
</evidence>
<comment type="caution">
    <text evidence="2">The sequence shown here is derived from an EMBL/GenBank/DDBJ whole genome shotgun (WGS) entry which is preliminary data.</text>
</comment>
<protein>
    <submittedName>
        <fullName evidence="2">Ribosomal protein S18-alanine N-acetyltransferase</fullName>
    </submittedName>
</protein>